<comment type="caution">
    <text evidence="2">The sequence shown here is derived from an EMBL/GenBank/DDBJ whole genome shotgun (WGS) entry which is preliminary data.</text>
</comment>
<evidence type="ECO:0000313" key="2">
    <source>
        <dbReference type="EMBL" id="KAF2030552.1"/>
    </source>
</evidence>
<accession>A0A9P4HAK8</accession>
<dbReference type="PANTHER" id="PTHR24148">
    <property type="entry name" value="ANKYRIN REPEAT DOMAIN-CONTAINING PROTEIN 39 HOMOLOG-RELATED"/>
    <property type="match status" value="1"/>
</dbReference>
<organism evidence="2 3">
    <name type="scientific">Setomelanomma holmii</name>
    <dbReference type="NCBI Taxonomy" id="210430"/>
    <lineage>
        <taxon>Eukaryota</taxon>
        <taxon>Fungi</taxon>
        <taxon>Dikarya</taxon>
        <taxon>Ascomycota</taxon>
        <taxon>Pezizomycotina</taxon>
        <taxon>Dothideomycetes</taxon>
        <taxon>Pleosporomycetidae</taxon>
        <taxon>Pleosporales</taxon>
        <taxon>Pleosporineae</taxon>
        <taxon>Phaeosphaeriaceae</taxon>
        <taxon>Setomelanomma</taxon>
    </lineage>
</organism>
<sequence length="111" mass="12964">FRLLRILPSLKRNVVIECEMFDSFIGEQDFVAGSYVWGPPEPTHPIIVNDALVHVRQNLFDFLRASRRPLQKRVIWIGALCINQNDNDEKSHQVQAMDHIYRQATAVYSWL</sequence>
<keyword evidence="3" id="KW-1185">Reference proteome</keyword>
<feature type="non-terminal residue" evidence="2">
    <location>
        <position position="1"/>
    </location>
</feature>
<evidence type="ECO:0000313" key="3">
    <source>
        <dbReference type="Proteomes" id="UP000799777"/>
    </source>
</evidence>
<reference evidence="2" key="1">
    <citation type="journal article" date="2020" name="Stud. Mycol.">
        <title>101 Dothideomycetes genomes: a test case for predicting lifestyles and emergence of pathogens.</title>
        <authorList>
            <person name="Haridas S."/>
            <person name="Albert R."/>
            <person name="Binder M."/>
            <person name="Bloem J."/>
            <person name="Labutti K."/>
            <person name="Salamov A."/>
            <person name="Andreopoulos B."/>
            <person name="Baker S."/>
            <person name="Barry K."/>
            <person name="Bills G."/>
            <person name="Bluhm B."/>
            <person name="Cannon C."/>
            <person name="Castanera R."/>
            <person name="Culley D."/>
            <person name="Daum C."/>
            <person name="Ezra D."/>
            <person name="Gonzalez J."/>
            <person name="Henrissat B."/>
            <person name="Kuo A."/>
            <person name="Liang C."/>
            <person name="Lipzen A."/>
            <person name="Lutzoni F."/>
            <person name="Magnuson J."/>
            <person name="Mondo S."/>
            <person name="Nolan M."/>
            <person name="Ohm R."/>
            <person name="Pangilinan J."/>
            <person name="Park H.-J."/>
            <person name="Ramirez L."/>
            <person name="Alfaro M."/>
            <person name="Sun H."/>
            <person name="Tritt A."/>
            <person name="Yoshinaga Y."/>
            <person name="Zwiers L.-H."/>
            <person name="Turgeon B."/>
            <person name="Goodwin S."/>
            <person name="Spatafora J."/>
            <person name="Crous P."/>
            <person name="Grigoriev I."/>
        </authorList>
    </citation>
    <scope>NUCLEOTIDE SEQUENCE</scope>
    <source>
        <strain evidence="2">CBS 110217</strain>
    </source>
</reference>
<dbReference type="InterPro" id="IPR010730">
    <property type="entry name" value="HET"/>
</dbReference>
<gene>
    <name evidence="2" type="ORF">EK21DRAFT_19290</name>
</gene>
<protein>
    <submittedName>
        <fullName evidence="2">HET-domain-containing protein</fullName>
    </submittedName>
</protein>
<dbReference type="AlphaFoldDB" id="A0A9P4HAK8"/>
<proteinExistence type="predicted"/>
<dbReference type="Proteomes" id="UP000799777">
    <property type="component" value="Unassembled WGS sequence"/>
</dbReference>
<dbReference type="InterPro" id="IPR052895">
    <property type="entry name" value="HetReg/Transcr_Mod"/>
</dbReference>
<feature type="non-terminal residue" evidence="2">
    <location>
        <position position="111"/>
    </location>
</feature>
<dbReference type="OrthoDB" id="5386682at2759"/>
<name>A0A9P4HAK8_9PLEO</name>
<evidence type="ECO:0000259" key="1">
    <source>
        <dbReference type="Pfam" id="PF06985"/>
    </source>
</evidence>
<dbReference type="PANTHER" id="PTHR24148:SF73">
    <property type="entry name" value="HET DOMAIN PROTEIN (AFU_ORTHOLOGUE AFUA_8G01020)"/>
    <property type="match status" value="1"/>
</dbReference>
<dbReference type="EMBL" id="ML978189">
    <property type="protein sequence ID" value="KAF2030552.1"/>
    <property type="molecule type" value="Genomic_DNA"/>
</dbReference>
<feature type="domain" description="Heterokaryon incompatibility" evidence="1">
    <location>
        <begin position="31"/>
        <end position="111"/>
    </location>
</feature>
<dbReference type="Pfam" id="PF06985">
    <property type="entry name" value="HET"/>
    <property type="match status" value="1"/>
</dbReference>